<protein>
    <submittedName>
        <fullName evidence="5">Restriction endonuclease subunit S</fullName>
    </submittedName>
</protein>
<dbReference type="REBASE" id="290587">
    <property type="entry name" value="S.Nsp115ORF7630P"/>
</dbReference>
<dbReference type="InterPro" id="IPR000055">
    <property type="entry name" value="Restrct_endonuc_typeI_TRD"/>
</dbReference>
<keyword evidence="5" id="KW-0255">Endonuclease</keyword>
<evidence type="ECO:0000256" key="3">
    <source>
        <dbReference type="ARBA" id="ARBA00023125"/>
    </source>
</evidence>
<dbReference type="PANTHER" id="PTHR30408:SF12">
    <property type="entry name" value="TYPE I RESTRICTION ENZYME MJAVIII SPECIFICITY SUBUNIT"/>
    <property type="match status" value="1"/>
</dbReference>
<reference evidence="5 6" key="1">
    <citation type="submission" date="2018-12" db="EMBL/GenBank/DDBJ databases">
        <title>Complete genome of Nonlabens sp. MJ115.</title>
        <authorList>
            <person name="Choi H.S."/>
            <person name="Jung J."/>
        </authorList>
    </citation>
    <scope>NUCLEOTIDE SEQUENCE [LARGE SCALE GENOMIC DNA]</scope>
    <source>
        <strain evidence="5 6">MJ115</strain>
    </source>
</reference>
<dbReference type="Proteomes" id="UP000279600">
    <property type="component" value="Chromosome"/>
</dbReference>
<feature type="domain" description="Type I restriction modification DNA specificity" evidence="4">
    <location>
        <begin position="285"/>
        <end position="431"/>
    </location>
</feature>
<dbReference type="GO" id="GO:0003677">
    <property type="term" value="F:DNA binding"/>
    <property type="evidence" value="ECO:0007669"/>
    <property type="project" value="UniProtKB-KW"/>
</dbReference>
<evidence type="ECO:0000313" key="6">
    <source>
        <dbReference type="Proteomes" id="UP000279600"/>
    </source>
</evidence>
<dbReference type="KEGG" id="noj:EJ995_07625"/>
<dbReference type="SUPFAM" id="SSF116734">
    <property type="entry name" value="DNA methylase specificity domain"/>
    <property type="match status" value="2"/>
</dbReference>
<dbReference type="Pfam" id="PF01420">
    <property type="entry name" value="Methylase_S"/>
    <property type="match status" value="1"/>
</dbReference>
<dbReference type="InterPro" id="IPR052021">
    <property type="entry name" value="Type-I_RS_S_subunit"/>
</dbReference>
<dbReference type="GO" id="GO:0004519">
    <property type="term" value="F:endonuclease activity"/>
    <property type="evidence" value="ECO:0007669"/>
    <property type="project" value="UniProtKB-KW"/>
</dbReference>
<evidence type="ECO:0000256" key="1">
    <source>
        <dbReference type="ARBA" id="ARBA00010923"/>
    </source>
</evidence>
<evidence type="ECO:0000313" key="5">
    <source>
        <dbReference type="EMBL" id="AZQ44106.1"/>
    </source>
</evidence>
<dbReference type="Gene3D" id="3.90.220.20">
    <property type="entry name" value="DNA methylase specificity domains"/>
    <property type="match status" value="2"/>
</dbReference>
<dbReference type="InterPro" id="IPR044946">
    <property type="entry name" value="Restrct_endonuc_typeI_TRD_sf"/>
</dbReference>
<keyword evidence="5" id="KW-0540">Nuclease</keyword>
<dbReference type="OrthoDB" id="9816225at2"/>
<keyword evidence="2" id="KW-0680">Restriction system</keyword>
<keyword evidence="5" id="KW-0378">Hydrolase</keyword>
<accession>A0A3S9MXV6</accession>
<organism evidence="5 6">
    <name type="scientific">Nonlabens ponticola</name>
    <dbReference type="NCBI Taxonomy" id="2496866"/>
    <lineage>
        <taxon>Bacteria</taxon>
        <taxon>Pseudomonadati</taxon>
        <taxon>Bacteroidota</taxon>
        <taxon>Flavobacteriia</taxon>
        <taxon>Flavobacteriales</taxon>
        <taxon>Flavobacteriaceae</taxon>
        <taxon>Nonlabens</taxon>
    </lineage>
</organism>
<evidence type="ECO:0000256" key="2">
    <source>
        <dbReference type="ARBA" id="ARBA00022747"/>
    </source>
</evidence>
<sequence length="453" mass="52557">MAELTIIEYTELAIWDVKNHFRLQNIFKEKLPLVLFGEFLSKPIIEKTKIIDHKEYRILGVRSYGKGTFINRTVKGNTLKMRTYQIAPKDHLFWCKVDTKNGAFGIIDDRFEKGIASSNMTFATIDKSKVLIDYVQLLFKSPMVNQYMDGFVTGSTNRKYIKPDQLLNEIKIPLPSINEQKRIIDNYNYHFDIAENQENEITQLENEIEKILFKDLGLDKIDNKVSKVGLSFVSYTEIAEWGYNIDNSRFQSNIYKTTSLSISPELFNDAFRGKSPKYDSEGNSTILNQKCNRWNALDLSYVKTVNDKWYNKIDKKFFTREGDVLINSTGDGTIGRASIITFENEDLLYDSHLLLLRLDKTKVNPLFFTYLFNSKYGQYQVESIKSAQSTKQTELGITNLKKIIFPLPSIQLQNTIANKLQSIYQRIEILKVNALNNRKDALVKFEQEIFSQK</sequence>
<dbReference type="AlphaFoldDB" id="A0A3S9MXV6"/>
<keyword evidence="3" id="KW-0238">DNA-binding</keyword>
<dbReference type="GO" id="GO:0009307">
    <property type="term" value="P:DNA restriction-modification system"/>
    <property type="evidence" value="ECO:0007669"/>
    <property type="project" value="UniProtKB-KW"/>
</dbReference>
<dbReference type="RefSeq" id="WP_126447215.1">
    <property type="nucleotide sequence ID" value="NZ_CP034549.1"/>
</dbReference>
<proteinExistence type="inferred from homology"/>
<name>A0A3S9MXV6_9FLAO</name>
<dbReference type="PANTHER" id="PTHR30408">
    <property type="entry name" value="TYPE-1 RESTRICTION ENZYME ECOKI SPECIFICITY PROTEIN"/>
    <property type="match status" value="1"/>
</dbReference>
<evidence type="ECO:0000259" key="4">
    <source>
        <dbReference type="Pfam" id="PF01420"/>
    </source>
</evidence>
<dbReference type="EMBL" id="CP034549">
    <property type="protein sequence ID" value="AZQ44106.1"/>
    <property type="molecule type" value="Genomic_DNA"/>
</dbReference>
<gene>
    <name evidence="5" type="ORF">EJ995_07625</name>
</gene>
<comment type="similarity">
    <text evidence="1">Belongs to the type-I restriction system S methylase family.</text>
</comment>
<keyword evidence="6" id="KW-1185">Reference proteome</keyword>